<dbReference type="Pfam" id="PF18962">
    <property type="entry name" value="Por_Secre_tail"/>
    <property type="match status" value="1"/>
</dbReference>
<dbReference type="InterPro" id="IPR026444">
    <property type="entry name" value="Secre_tail"/>
</dbReference>
<dbReference type="Pfam" id="PF07593">
    <property type="entry name" value="UnbV_ASPIC"/>
    <property type="match status" value="1"/>
</dbReference>
<keyword evidence="1" id="KW-0732">Signal</keyword>
<dbReference type="NCBIfam" id="TIGR04183">
    <property type="entry name" value="Por_Secre_tail"/>
    <property type="match status" value="1"/>
</dbReference>
<dbReference type="InterPro" id="IPR013517">
    <property type="entry name" value="FG-GAP"/>
</dbReference>
<organism evidence="4 5">
    <name type="scientific">Dokdonia pacifica</name>
    <dbReference type="NCBI Taxonomy" id="1627892"/>
    <lineage>
        <taxon>Bacteria</taxon>
        <taxon>Pseudomonadati</taxon>
        <taxon>Bacteroidota</taxon>
        <taxon>Flavobacteriia</taxon>
        <taxon>Flavobacteriales</taxon>
        <taxon>Flavobacteriaceae</taxon>
        <taxon>Dokdonia</taxon>
    </lineage>
</organism>
<accession>A0A238ZBV0</accession>
<dbReference type="InterPro" id="IPR028994">
    <property type="entry name" value="Integrin_alpha_N"/>
</dbReference>
<dbReference type="SUPFAM" id="SSF69318">
    <property type="entry name" value="Integrin alpha N-terminal domain"/>
    <property type="match status" value="2"/>
</dbReference>
<protein>
    <submittedName>
        <fullName evidence="4">Por secretion system C-terminal sorting domain-containing protein</fullName>
    </submittedName>
</protein>
<proteinExistence type="predicted"/>
<evidence type="ECO:0000259" key="3">
    <source>
        <dbReference type="Pfam" id="PF18962"/>
    </source>
</evidence>
<evidence type="ECO:0000256" key="1">
    <source>
        <dbReference type="ARBA" id="ARBA00022729"/>
    </source>
</evidence>
<dbReference type="AlphaFoldDB" id="A0A238ZBV0"/>
<dbReference type="PANTHER" id="PTHR16026">
    <property type="entry name" value="CARTILAGE ACIDIC PROTEIN 1"/>
    <property type="match status" value="1"/>
</dbReference>
<keyword evidence="5" id="KW-1185">Reference proteome</keyword>
<dbReference type="Proteomes" id="UP000198379">
    <property type="component" value="Unassembled WGS sequence"/>
</dbReference>
<sequence length="620" mass="68866">MIAFLMLYNATFFYFRDIKVYSFMKSKHLFMRTTTTYLSYVLLALFVLIPLSNKAQSVFIKRESTLITGDGAIYGDDTTYGAGISFYDFDNDGWDDITLPASTNKDFQFFRNINGIFTAIELPITSNGIPAKQAIWVDFDNDNDADFFGVSEEGAIWFYRNDGNFNFTNIINTAGFTGVAQEGLWSSSWGDYDNDGFLDVFLSMMSSTLPSMLFHNNGDGTFTDVSMEAGLETEGYNTFCASFFDYDNDGDLDIYLANNFCPWENILYSNDGDGSFINVSNEAGVALEMLAMSTTIDDYNDDGYLDIFVTNWNGTCEGYNTVPGSAFLTNNGNNTFNEVSVEKGVSFQGVSWGATFLDADNDGDKDLFVASNGTLSNSSQITTYYEQNTNGSYSIPSDTGLENDQEWSYGNAIGDINNDGYPDVIVLNAVNDPIYLLQNIVANDNSWLKVKLQGTVSNTMGIGAVIKVTANGEEHYNYTLCGEGYISQNSGTEFFGLGSATNIDAVEVYWPSGIIDRVENITINQAIEIEEGQHPLAIEEESISHIKAYPNPVDDYLKVSNMQEFINGKYELFDSSGRLIHKDIINTIHIDINFSSFESGLYFVKFTNGSSQFVQKVIKS</sequence>
<feature type="domain" description="ASPIC/UnbV" evidence="2">
    <location>
        <begin position="461"/>
        <end position="527"/>
    </location>
</feature>
<dbReference type="InterPro" id="IPR011519">
    <property type="entry name" value="UnbV_ASPIC"/>
</dbReference>
<dbReference type="PANTHER" id="PTHR16026:SF0">
    <property type="entry name" value="CARTILAGE ACIDIC PROTEIN 1"/>
    <property type="match status" value="1"/>
</dbReference>
<dbReference type="InterPro" id="IPR027039">
    <property type="entry name" value="Crtac1"/>
</dbReference>
<dbReference type="Gene3D" id="2.130.10.130">
    <property type="entry name" value="Integrin alpha, N-terminal"/>
    <property type="match status" value="2"/>
</dbReference>
<evidence type="ECO:0000313" key="5">
    <source>
        <dbReference type="Proteomes" id="UP000198379"/>
    </source>
</evidence>
<feature type="domain" description="Secretion system C-terminal sorting" evidence="3">
    <location>
        <begin position="549"/>
        <end position="618"/>
    </location>
</feature>
<evidence type="ECO:0000313" key="4">
    <source>
        <dbReference type="EMBL" id="SNR80411.1"/>
    </source>
</evidence>
<name>A0A238ZBV0_9FLAO</name>
<gene>
    <name evidence="4" type="ORF">SAMN06265376_10377</name>
</gene>
<evidence type="ECO:0000259" key="2">
    <source>
        <dbReference type="Pfam" id="PF07593"/>
    </source>
</evidence>
<dbReference type="EMBL" id="FZNY01000003">
    <property type="protein sequence ID" value="SNR80411.1"/>
    <property type="molecule type" value="Genomic_DNA"/>
</dbReference>
<dbReference type="Pfam" id="PF13517">
    <property type="entry name" value="FG-GAP_3"/>
    <property type="match status" value="3"/>
</dbReference>
<reference evidence="4 5" key="1">
    <citation type="submission" date="2017-06" db="EMBL/GenBank/DDBJ databases">
        <authorList>
            <person name="Kim H.J."/>
            <person name="Triplett B.A."/>
        </authorList>
    </citation>
    <scope>NUCLEOTIDE SEQUENCE [LARGE SCALE GENOMIC DNA]</scope>
    <source>
        <strain evidence="4 5">DSM 25597</strain>
    </source>
</reference>